<dbReference type="Proteomes" id="UP000279089">
    <property type="component" value="Unassembled WGS sequence"/>
</dbReference>
<reference evidence="2" key="1">
    <citation type="submission" date="2018-11" db="EMBL/GenBank/DDBJ databases">
        <title>Chitinophaga lutea sp.nov., isolate from arsenic contaminated soil.</title>
        <authorList>
            <person name="Zong Y."/>
        </authorList>
    </citation>
    <scope>NUCLEOTIDE SEQUENCE [LARGE SCALE GENOMIC DNA]</scope>
    <source>
        <strain evidence="2">YLT18</strain>
    </source>
</reference>
<evidence type="ECO:0000313" key="1">
    <source>
        <dbReference type="EMBL" id="RPD40687.1"/>
    </source>
</evidence>
<dbReference type="OrthoDB" id="9771071at2"/>
<name>A0A3N4MG65_9BACT</name>
<dbReference type="EMBL" id="RMBX01000006">
    <property type="protein sequence ID" value="RPD40687.1"/>
    <property type="molecule type" value="Genomic_DNA"/>
</dbReference>
<organism evidence="1 2">
    <name type="scientific">Chitinophaga barathri</name>
    <dbReference type="NCBI Taxonomy" id="1647451"/>
    <lineage>
        <taxon>Bacteria</taxon>
        <taxon>Pseudomonadati</taxon>
        <taxon>Bacteroidota</taxon>
        <taxon>Chitinophagia</taxon>
        <taxon>Chitinophagales</taxon>
        <taxon>Chitinophagaceae</taxon>
        <taxon>Chitinophaga</taxon>
    </lineage>
</organism>
<dbReference type="RefSeq" id="WP_120517001.1">
    <property type="nucleotide sequence ID" value="NZ_QXZY01000007.1"/>
</dbReference>
<sequence>MVIRRLILLLSLQVFLYIQVNAQHTRKFSLRDSLDGAVDLSDWIINAHGFVPVPYPITEPALGYGAAIVPVLISPRKQRTGKYAHLAPSPPTITGAAVMYTSSKSWAVGAGRTGSIEKWNLRYAITAAYTNMNLSYYKTILNKEQELDLNIEMIPAFLRLKKRIGYSNFHGGVQYFFAKTKAKLRNTPHLDSLLGPKELENTSSIPGILVEYDSRDNTFTPNKGVKAHINANWSDHIFGSDYDYVKMNGFGYAYLEFSPAWVCGFRGDMQQVIGDVPIYFLPSIDLRGIPKGRYQGKTNVLVETEQRWNVTKRWSAVFFGGTGKAFDQYSDFGSSQWVYNFGTGFRYKLARKLGLYMGADIARGPEQYGFYIQFGNAWMK</sequence>
<protein>
    <submittedName>
        <fullName evidence="1">Uncharacterized protein</fullName>
    </submittedName>
</protein>
<dbReference type="Gene3D" id="2.40.160.50">
    <property type="entry name" value="membrane protein fhac: a member of the omp85/tpsb transporter family"/>
    <property type="match status" value="1"/>
</dbReference>
<gene>
    <name evidence="1" type="ORF">EG028_11660</name>
</gene>
<proteinExistence type="predicted"/>
<accession>A0A3N4MG65</accession>
<comment type="caution">
    <text evidence="1">The sequence shown here is derived from an EMBL/GenBank/DDBJ whole genome shotgun (WGS) entry which is preliminary data.</text>
</comment>
<dbReference type="AlphaFoldDB" id="A0A3N4MG65"/>
<evidence type="ECO:0000313" key="2">
    <source>
        <dbReference type="Proteomes" id="UP000279089"/>
    </source>
</evidence>
<keyword evidence="2" id="KW-1185">Reference proteome</keyword>